<feature type="compositionally biased region" description="Acidic residues" evidence="10">
    <location>
        <begin position="3704"/>
        <end position="3727"/>
    </location>
</feature>
<dbReference type="GO" id="GO:0000027">
    <property type="term" value="P:ribosomal large subunit assembly"/>
    <property type="evidence" value="ECO:0007669"/>
    <property type="project" value="InterPro"/>
</dbReference>
<feature type="compositionally biased region" description="Acidic residues" evidence="10">
    <location>
        <begin position="3777"/>
        <end position="3787"/>
    </location>
</feature>
<dbReference type="OrthoDB" id="5186at2759"/>
<dbReference type="InterPro" id="IPR003593">
    <property type="entry name" value="AAA+_ATPase"/>
</dbReference>
<evidence type="ECO:0000256" key="9">
    <source>
        <dbReference type="PIRNR" id="PIRNR010340"/>
    </source>
</evidence>
<evidence type="ECO:0000256" key="1">
    <source>
        <dbReference type="ARBA" id="ARBA00004604"/>
    </source>
</evidence>
<feature type="compositionally biased region" description="Basic and acidic residues" evidence="10">
    <location>
        <begin position="3788"/>
        <end position="3798"/>
    </location>
</feature>
<feature type="region of interest" description="Disordered" evidence="10">
    <location>
        <begin position="2872"/>
        <end position="2892"/>
    </location>
</feature>
<dbReference type="PANTHER" id="PTHR48103:SF2">
    <property type="entry name" value="MIDASIN"/>
    <property type="match status" value="1"/>
</dbReference>
<keyword evidence="6 9" id="KW-0067">ATP-binding</keyword>
<dbReference type="GO" id="GO:0000055">
    <property type="term" value="P:ribosomal large subunit export from nucleus"/>
    <property type="evidence" value="ECO:0007669"/>
    <property type="project" value="TreeGrafter"/>
</dbReference>
<dbReference type="SUPFAM" id="SSF53300">
    <property type="entry name" value="vWA-like"/>
    <property type="match status" value="1"/>
</dbReference>
<dbReference type="GO" id="GO:0016887">
    <property type="term" value="F:ATP hydrolysis activity"/>
    <property type="evidence" value="ECO:0007669"/>
    <property type="project" value="InterPro"/>
</dbReference>
<dbReference type="InterPro" id="IPR036465">
    <property type="entry name" value="vWFA_dom_sf"/>
</dbReference>
<accession>A0A6A7C481</accession>
<comment type="subcellular location">
    <subcellularLocation>
        <location evidence="1">Nucleus</location>
        <location evidence="1">Nucleolus</location>
    </subcellularLocation>
    <subcellularLocation>
        <location evidence="2">Nucleus</location>
        <location evidence="2">Nucleoplasm</location>
    </subcellularLocation>
</comment>
<evidence type="ECO:0000256" key="8">
    <source>
        <dbReference type="ARBA" id="ARBA00023242"/>
    </source>
</evidence>
<dbReference type="GO" id="GO:0005730">
    <property type="term" value="C:nucleolus"/>
    <property type="evidence" value="ECO:0007669"/>
    <property type="project" value="UniProtKB-SubCell"/>
</dbReference>
<dbReference type="PANTHER" id="PTHR48103">
    <property type="entry name" value="MIDASIN-RELATED"/>
    <property type="match status" value="1"/>
</dbReference>
<sequence length="4385" mass="483197">MDTEPPATTTMSKRTSEITSQQENVLPEELLTLLHQSPISIITLAKYVLNGKYTDLLLPSIINISAAIFSSIPPSTTQSQTLALLGRIVPFAEHLLPFTTQYLTHNKTIPTDHEGLLGLLRLLRSYPETLAPLINPQDVIPLLHHRAIKSFLAVLILQITLSGAESWTQSMLTRWVGVDSIPGICEGRDFNLRTDFTKLEKSRADCLRGLLKTSKPSLKVSQPEGVVKLGKVLFFKEGGGHSSASASPSPKTSVSVPAAPQLIPTPTLAKNIDTLSELLKSSHPILLTGPAGSGKTTLIRYAAAKLNKLDKMVTMHLSEQSDAKLLLGLHTTGSSPGELEWKPGVLTTAVEEGRWVCIEDLDRATAEVMGTILPLVERGELQIPGRVGRVAGGGFRLLATVRTGELSGVGHFLGKRHWRIMGVDALPVGELRDVVRGLYPTLGGLGGQVLAMYARLLRVEVKSSTGTVRACNLADLLKLCRRVECLMGMRGEFTTASLDDVFLEGVDCFAASLPDGQAKGKITAVIAEELQIDPRRRDYLLEERNVNYKAGKGEVVIGRYRLMTDRHGFAGKGAPFSINPHTSRTLERVAAAVVNREPMLLVGETGVGKTSAVQYLARLLGKRLVPFNLSQQSEAGDILGGFKPVTARSRMMGLSEEFTVLFDASFSSSKNVEFVERLGRQMNKGNWKGVCKLWRQAVSIVDQQRPRRQAEEAPSKRQKKAIDFSRWDEFSAQIAVMERQLKAGSDGFTFSFVQGNIVKAMRNGDWVLLDEINLASPDTLEAIADLFDPAAPSLLLTEAGNIERIPAHPDFRVFAAMNPATDVGRKELPPGIRSRFTELFVESPDKDIKSLQLIVKSYLPSSPPAIALEVSQLYQRIITLSNESQLVDGAGQKPHFSLRTLTRTLTYARSISTQCPIQRALYEGFQMTFLTLLNLPSTQLIQPLIIQSLLKHPRAELEKPLLQPSPEYIQPFPGSKHYLLRGPLPLSPQEHYILTPFITHNLENLVRAASTRQFPILLQGPTSSGKTSMISYLAARTGHKFIRINNHEHTDLSEYLGTYTSTESGSLQFTEGLLIRALREGYWLVLDELNLASTEILEALNRLLDDNREIMIPETQEVVRPHKNFLLFATQNPAGLYGGRKTLSRAFRNRFVEIHFDEIPQGELVEVLAKRTRLPESWCGRIGGVYSELALRRRESALFERRGFATLRDLFRWAGRKASTVQELGTNGFLLLGERVRSEEERAVVKSVIESVMSRRGAKVEIDVEGVYGFEVPKVKGVVWTTAMRRLFTLVERAVRNNEPVLLVGETGCGKTSVVQVLAEVMGRRLRILNAHQNTETGDLIGSQRPVRERATVEGELRERLSDILEGEVGSTESLLRKYDGVFTPEQREGHTEIKALRTRFKALFEWVDGSLVLALKQGDFFLLDEISLADDSVLERINSVLETDRSITLAEKGSFDATVTAAPGFQFFATMNPGGDYGKRELSPALRNRFTEIWVPALSDLDDILLIVSTKLIEIARPYAKGMIAFAQWFRNEYNTTTTSAISIRDVLSWTSFVNAFSEYLVAAIVHGAAMVYIDTLGASPAGLISFTGRNLDEERKKCLTHLSIVLNIDAAAIYNQEISIQKNGSTLHVGPFTLPCSDIAALAKAFSFDVETTRKNALRVVRAMQVKKPILLEGSPGVGKTALVTALAEATNTPLTRINLSEQTDLIDLFGGDVPAESTAETESSSQVGTFTFRPSPLFLALQNGTWILLDELNLAPQSILEGLNSLLDHRGEVYIPELGKTFTLHPEFRIFAAQNPHHEGGGRKGLPASFVNRFTVVYADAFTPADLTKICRDRFSINPEKPVEFIRRLSSTLNCEVNLRDLVRFCTLSQQGGILRSGSMSDYISVLFALRFRTAAERATVLSLAEEIFGKTKRSDLVTILSPEIMQCGLATLPRDPIYAPPFPARGGGVIPLRALEATMLCIQHSWPVILTGASGAGKTLLVRRLAAMVGAKLTTIEVNKETDANDLIGGFEQLDPGRDRDEEAQKANKQLIHNVKQSLLNGEASLPTLHGNAPPAEKVSTTKGSFQWRDSPLISALQEGNWILIENANLCPSSVLDRLNSLLEPGGNLLVSENANADGSARVITPDRKCRVILTVDPRFGEVSRAMGNRGVQIYITSEEGEGVVESSAMQEGGRVFVEGSRRENGGRELGGLYATALREASLPKGLVGYLPEDPLGNQPLVGQTDELLSSAVELAVRIQISSTAGKVDLASMRGRKGLLKAMRATRLNLPLLERVLHEITSLRVAVELPAIYPPGCVQVMRTIAHFSFLSEASCGASLETSSEPAWLTAWLSSLHTTLPPGLGNTLPGVNVKVIRAMWIALKPPVPRTLEELGERITFEELVRRFDDVALGMGGSLDEVLRLRGLLRDAPAAGKTGELVQGIKNLVPDEKREAVFRMTWDWIWRRLAETDDRDEGCNFLAGREMDITGDGGTAHGGLYRLKDLLPRPFSIKQEWWVDTLIERLRDVHSVPVRDIGRMAEEVALLEKTVARMAGVLCRLDGDLKGWLRRLVEELLADVPEVGQTLGGVVEYLDDSLGAAVNGQDATAAAGNAMQKGKNQRNGTDAGQAWKSLARACLTLYVPSVPYDPALQTIIENRVQQNLCSEAERELQCLIFEENSRTGETDSLRIRFAKEYLSLLQEDSLARGMEGLGMKLEAATEVVRPLVSQTAALHADLQTLLRCVQQDDIKNLLLARERILSYRAYADYVLPVSGFVDAFLIGEMLSRRASLSYNDSAVGKLIPFASATYSSWQSESAFLTAFRSCSSLHYNAILLLLHAFSVRSTIWKIDSLSPEMRTTLSNVFETLYQRWKAHQIKKGKETEKKSALYHYKDEETQPSESLSEEEPDTSNFPLTKLANLHKAIFLQQEESNIIPLLAELAETDEDKSFATVLVALNNLPGRVDDDNYDFYTDANVAQIRLLSPLLGRIYARLEEIHGVFPEHATPLEGMRAVELIREHAHSLPLPRFLPPLERLYATMGQWEDVASKEFSVENLIEEVVGVVVQWRRIELGNWGGVLRREAGRVKEKSAMWWAVAYEVLFAREAQGDGDSYAERLLSTLDDFLHAAPMGEFEGRVEMLKGFIRHLEVGGRDGVLRTALANFVAFYEKYVPIVGEKLNASRTTLEKEVAETQKLASWKERDVRRLKEGMERVHERLLKLVRRWRETLAEPVGSVLEAGLPETKSETKPPIPRLPTPETAQSDEMTTTNAWLTRPPRFINIASTVNLMTSKLPPITLTTTHDIKSFTKTLLSEILTLRTSTSSIKSLTEETKPQIQHLKVQKTRLLAETLRQLREMGFSTNPSQITLKAQATLPAICVNSPLPLPSEAEFHRLLALMPQIRHSARRAHEDVKGRDTSRGLNLLEGVFAVVLAQRHVLSEATAGVERLSVGVYPAEEENEEGECIALATKTAERLLGMQAAFGGEEAPEVTLSGVEALKERNPNFRPVLEGLEAFLLQSEQQNGGQHNGRQHNGHPANAEESTASLLAAADAVLARVQSLPDPIEGKGEGKNWVLTASKNLTQILRALHLARIADHLSSTACGPLRPIFETFLTYATTHLDALQALHHALLSMALVLGREFINLNERGFCSPAPPQEGEANGKVEPGTGLGEGEGEEDISNQIGDEEDLGELAEEKGGEQPQEGGEGEGVDMTFDEMNGTVDEGGEQEGEGDEEEEIGSVDEDEQVDERMWDDGMREEGEEGEEGKVDEGRKEDGRKDEKGQKEDGQDDGGRDAPQEEGEQADEETERVGGEQKEEGFPEEMENLGLPEDLDLDLDLEGKDGEDEISVDEDMEPPGEGLDDDVAEDAPAEGEDATAEEGSPEDDDAQEDSQDEMLQGDDAAEEDDQGMETALPDDANASAQDTLVQGEIGTGADETEDTEMQQTAPAEQQDEDGSAPQEELSGKGTAGQGEDATEPAEEVSEGQRQPYKQLGDALDEWYRQSRQIQAASTGQNQDQDVDMADAAFEHLADDKAEADAQALGAASIEESMNIDKDKGLASNENMDEFVDKTEHPQREPSPIPESEPTQQTDNTTLINSRPPVPSEPNNPTDRDPDGDTDMSPPPSPSLPHSTPNPWTYYLSNTHTHSISLTEQLRLILTPTQSTKLSGSFRTGKRLNLRSILPYIASGFKKDKIWHRRSIPTKRTYKIMLCIDDSLSMSSSAKRGLVYETLALLAQSFAMLEVGDLAVLKFGTDVQILQEFDSVPLVGQRGEEVITALHFDQKQTDVAKLLHTAMELFKGRDASRKLQIILSDGIFSDPGAIAPLVRRAKEEGVLTFVVVLDEGIMQGGEGILELKSVVYDKGEVEVRRYMDGFPFEYYLLVRSVEGFGGVLAHALREWIGGEGE</sequence>
<dbReference type="Pfam" id="PF17867">
    <property type="entry name" value="AAA_lid_7"/>
    <property type="match status" value="3"/>
</dbReference>
<dbReference type="GO" id="GO:0005524">
    <property type="term" value="F:ATP binding"/>
    <property type="evidence" value="ECO:0007669"/>
    <property type="project" value="UniProtKB-KW"/>
</dbReference>
<dbReference type="FunFam" id="3.40.50.300:FF:001368">
    <property type="entry name" value="Midasin"/>
    <property type="match status" value="1"/>
</dbReference>
<evidence type="ECO:0000313" key="13">
    <source>
        <dbReference type="Proteomes" id="UP000799421"/>
    </source>
</evidence>
<feature type="compositionally biased region" description="Basic and acidic residues" evidence="10">
    <location>
        <begin position="3745"/>
        <end position="3776"/>
    </location>
</feature>
<evidence type="ECO:0000256" key="3">
    <source>
        <dbReference type="ARBA" id="ARBA00007188"/>
    </source>
</evidence>
<evidence type="ECO:0000256" key="10">
    <source>
        <dbReference type="SAM" id="MobiDB-lite"/>
    </source>
</evidence>
<feature type="region of interest" description="Disordered" evidence="10">
    <location>
        <begin position="3502"/>
        <end position="3521"/>
    </location>
</feature>
<feature type="compositionally biased region" description="Basic and acidic residues" evidence="10">
    <location>
        <begin position="4005"/>
        <end position="4016"/>
    </location>
</feature>
<dbReference type="Gene3D" id="3.40.50.300">
    <property type="entry name" value="P-loop containing nucleotide triphosphate hydrolases"/>
    <property type="match status" value="6"/>
</dbReference>
<reference evidence="12" key="1">
    <citation type="journal article" date="2020" name="Stud. Mycol.">
        <title>101 Dothideomycetes genomes: a test case for predicting lifestyles and emergence of pathogens.</title>
        <authorList>
            <person name="Haridas S."/>
            <person name="Albert R."/>
            <person name="Binder M."/>
            <person name="Bloem J."/>
            <person name="Labutti K."/>
            <person name="Salamov A."/>
            <person name="Andreopoulos B."/>
            <person name="Baker S."/>
            <person name="Barry K."/>
            <person name="Bills G."/>
            <person name="Bluhm B."/>
            <person name="Cannon C."/>
            <person name="Castanera R."/>
            <person name="Culley D."/>
            <person name="Daum C."/>
            <person name="Ezra D."/>
            <person name="Gonzalez J."/>
            <person name="Henrissat B."/>
            <person name="Kuo A."/>
            <person name="Liang C."/>
            <person name="Lipzen A."/>
            <person name="Lutzoni F."/>
            <person name="Magnuson J."/>
            <person name="Mondo S."/>
            <person name="Nolan M."/>
            <person name="Ohm R."/>
            <person name="Pangilinan J."/>
            <person name="Park H.-J."/>
            <person name="Ramirez L."/>
            <person name="Alfaro M."/>
            <person name="Sun H."/>
            <person name="Tritt A."/>
            <person name="Yoshinaga Y."/>
            <person name="Zwiers L.-H."/>
            <person name="Turgeon B."/>
            <person name="Goodwin S."/>
            <person name="Spatafora J."/>
            <person name="Crous P."/>
            <person name="Grigoriev I."/>
        </authorList>
    </citation>
    <scope>NUCLEOTIDE SEQUENCE</scope>
    <source>
        <strain evidence="12">CBS 480.64</strain>
    </source>
</reference>
<dbReference type="GO" id="GO:0030687">
    <property type="term" value="C:preribosome, large subunit precursor"/>
    <property type="evidence" value="ECO:0007669"/>
    <property type="project" value="TreeGrafter"/>
</dbReference>
<dbReference type="SMART" id="SM00382">
    <property type="entry name" value="AAA"/>
    <property type="match status" value="6"/>
</dbReference>
<keyword evidence="5 9" id="KW-0547">Nucleotide-binding</keyword>
<dbReference type="InterPro" id="IPR012099">
    <property type="entry name" value="Midasin"/>
</dbReference>
<feature type="compositionally biased region" description="Basic and acidic residues" evidence="10">
    <location>
        <begin position="4047"/>
        <end position="4056"/>
    </location>
</feature>
<feature type="domain" description="VWFA" evidence="11">
    <location>
        <begin position="4187"/>
        <end position="4380"/>
    </location>
</feature>
<protein>
    <recommendedName>
        <fullName evidence="4 9">Midasin</fullName>
    </recommendedName>
</protein>
<dbReference type="FunFam" id="3.40.50.300:FF:000142">
    <property type="entry name" value="Midasin"/>
    <property type="match status" value="1"/>
</dbReference>
<dbReference type="FunFam" id="3.40.50.300:FF:000582">
    <property type="entry name" value="Midasin"/>
    <property type="match status" value="1"/>
</dbReference>
<organism evidence="12 13">
    <name type="scientific">Piedraia hortae CBS 480.64</name>
    <dbReference type="NCBI Taxonomy" id="1314780"/>
    <lineage>
        <taxon>Eukaryota</taxon>
        <taxon>Fungi</taxon>
        <taxon>Dikarya</taxon>
        <taxon>Ascomycota</taxon>
        <taxon>Pezizomycotina</taxon>
        <taxon>Dothideomycetes</taxon>
        <taxon>Dothideomycetidae</taxon>
        <taxon>Capnodiales</taxon>
        <taxon>Piedraiaceae</taxon>
        <taxon>Piedraia</taxon>
    </lineage>
</organism>
<evidence type="ECO:0000256" key="7">
    <source>
        <dbReference type="ARBA" id="ARBA00023186"/>
    </source>
</evidence>
<dbReference type="InterPro" id="IPR002035">
    <property type="entry name" value="VWF_A"/>
</dbReference>
<proteinExistence type="inferred from homology"/>
<feature type="region of interest" description="Disordered" evidence="10">
    <location>
        <begin position="1"/>
        <end position="20"/>
    </location>
</feature>
<keyword evidence="12" id="KW-0378">Hydrolase</keyword>
<gene>
    <name evidence="12" type="ORF">K470DRAFT_255960</name>
</gene>
<feature type="compositionally biased region" description="Polar residues" evidence="10">
    <location>
        <begin position="4065"/>
        <end position="4077"/>
    </location>
</feature>
<dbReference type="InterPro" id="IPR027417">
    <property type="entry name" value="P-loop_NTPase"/>
</dbReference>
<feature type="compositionally biased region" description="Polar residues" evidence="10">
    <location>
        <begin position="3982"/>
        <end position="3996"/>
    </location>
</feature>
<name>A0A6A7C481_9PEZI</name>
<dbReference type="Gene3D" id="3.40.50.410">
    <property type="entry name" value="von Willebrand factor, type A domain"/>
    <property type="match status" value="1"/>
</dbReference>
<dbReference type="SUPFAM" id="SSF52540">
    <property type="entry name" value="P-loop containing nucleoside triphosphate hydrolases"/>
    <property type="match status" value="6"/>
</dbReference>
<dbReference type="InterPro" id="IPR041190">
    <property type="entry name" value="Midasin_AAA_lid_5"/>
</dbReference>
<dbReference type="Pfam" id="PF21108">
    <property type="entry name" value="MDN1_4th"/>
    <property type="match status" value="1"/>
</dbReference>
<feature type="region of interest" description="Disordered" evidence="10">
    <location>
        <begin position="3674"/>
        <end position="4114"/>
    </location>
</feature>
<dbReference type="Proteomes" id="UP000799421">
    <property type="component" value="Unassembled WGS sequence"/>
</dbReference>
<keyword evidence="7 9" id="KW-0143">Chaperone</keyword>
<dbReference type="InterPro" id="IPR040848">
    <property type="entry name" value="AAA_lid_7"/>
</dbReference>
<comment type="function">
    <text evidence="9">Nuclear chaperone required for maturation and nuclear export of pre-60S ribosome subunits.</text>
</comment>
<feature type="region of interest" description="Disordered" evidence="10">
    <location>
        <begin position="3224"/>
        <end position="3248"/>
    </location>
</feature>
<dbReference type="CDD" id="cd00009">
    <property type="entry name" value="AAA"/>
    <property type="match status" value="2"/>
</dbReference>
<dbReference type="InterPro" id="IPR048617">
    <property type="entry name" value="MDN1_AAA_lid_4"/>
</dbReference>
<dbReference type="SMART" id="SM00327">
    <property type="entry name" value="VWA"/>
    <property type="match status" value="1"/>
</dbReference>
<dbReference type="PROSITE" id="PS50234">
    <property type="entry name" value="VWFA"/>
    <property type="match status" value="1"/>
</dbReference>
<evidence type="ECO:0000256" key="4">
    <source>
        <dbReference type="ARBA" id="ARBA00017143"/>
    </source>
</evidence>
<feature type="compositionally biased region" description="Acidic residues" evidence="10">
    <location>
        <begin position="3953"/>
        <end position="3962"/>
    </location>
</feature>
<dbReference type="FunFam" id="3.40.50.300:FF:001384">
    <property type="entry name" value="Midasin"/>
    <property type="match status" value="1"/>
</dbReference>
<evidence type="ECO:0000256" key="5">
    <source>
        <dbReference type="ARBA" id="ARBA00022741"/>
    </source>
</evidence>
<comment type="similarity">
    <text evidence="3 9">Belongs to the midasin family.</text>
</comment>
<dbReference type="Pfam" id="PF17865">
    <property type="entry name" value="AAA_lid_5"/>
    <property type="match status" value="1"/>
</dbReference>
<keyword evidence="8 9" id="KW-0539">Nucleus</keyword>
<dbReference type="InterPro" id="IPR011704">
    <property type="entry name" value="ATPase_dyneun-rel_AAA"/>
</dbReference>
<dbReference type="Pfam" id="PF07728">
    <property type="entry name" value="AAA_5"/>
    <property type="match status" value="8"/>
</dbReference>
<feature type="compositionally biased region" description="Basic and acidic residues" evidence="10">
    <location>
        <begin position="3728"/>
        <end position="3738"/>
    </location>
</feature>
<feature type="region of interest" description="Disordered" evidence="10">
    <location>
        <begin position="3633"/>
        <end position="3662"/>
    </location>
</feature>
<evidence type="ECO:0000259" key="11">
    <source>
        <dbReference type="PROSITE" id="PS50234"/>
    </source>
</evidence>
<evidence type="ECO:0000256" key="6">
    <source>
        <dbReference type="ARBA" id="ARBA00022840"/>
    </source>
</evidence>
<evidence type="ECO:0000313" key="12">
    <source>
        <dbReference type="EMBL" id="KAF2862321.1"/>
    </source>
</evidence>
<evidence type="ECO:0000256" key="2">
    <source>
        <dbReference type="ARBA" id="ARBA00004642"/>
    </source>
</evidence>
<feature type="compositionally biased region" description="Acidic residues" evidence="10">
    <location>
        <begin position="3799"/>
        <end position="3888"/>
    </location>
</feature>
<keyword evidence="13" id="KW-1185">Reference proteome</keyword>
<dbReference type="EMBL" id="MU005966">
    <property type="protein sequence ID" value="KAF2862321.1"/>
    <property type="molecule type" value="Genomic_DNA"/>
</dbReference>
<dbReference type="GO" id="GO:0005654">
    <property type="term" value="C:nucleoplasm"/>
    <property type="evidence" value="ECO:0007669"/>
    <property type="project" value="UniProtKB-SubCell"/>
</dbReference>
<dbReference type="PIRSF" id="PIRSF010340">
    <property type="entry name" value="Midasin"/>
    <property type="match status" value="1"/>
</dbReference>